<dbReference type="SMART" id="SM00316">
    <property type="entry name" value="S1"/>
    <property type="match status" value="2"/>
</dbReference>
<dbReference type="InterPro" id="IPR014464">
    <property type="entry name" value="CvfB_fam"/>
</dbReference>
<dbReference type="Proteomes" id="UP000036873">
    <property type="component" value="Unassembled WGS sequence"/>
</dbReference>
<dbReference type="PATRIC" id="fig|52689.4.peg.1914"/>
<organism evidence="3 4">
    <name type="scientific">Acetobacterium bakii</name>
    <dbReference type="NCBI Taxonomy" id="52689"/>
    <lineage>
        <taxon>Bacteria</taxon>
        <taxon>Bacillati</taxon>
        <taxon>Bacillota</taxon>
        <taxon>Clostridia</taxon>
        <taxon>Eubacteriales</taxon>
        <taxon>Eubacteriaceae</taxon>
        <taxon>Acetobacterium</taxon>
    </lineage>
</organism>
<feature type="domain" description="S1 motif" evidence="2">
    <location>
        <begin position="146"/>
        <end position="207"/>
    </location>
</feature>
<evidence type="ECO:0000256" key="1">
    <source>
        <dbReference type="PIRNR" id="PIRNR012524"/>
    </source>
</evidence>
<reference evidence="4" key="1">
    <citation type="submission" date="2015-07" db="EMBL/GenBank/DDBJ databases">
        <title>Draft genome sequence of Acetobacterium bakii DSM 8293, a potential psychrophilic chemical producer through syngas fermentation.</title>
        <authorList>
            <person name="Song Y."/>
            <person name="Hwang S."/>
            <person name="Cho B.-K."/>
        </authorList>
    </citation>
    <scope>NUCLEOTIDE SEQUENCE [LARGE SCALE GENOMIC DNA]</scope>
    <source>
        <strain evidence="4">DSM 8239</strain>
    </source>
</reference>
<dbReference type="OrthoDB" id="9801597at2"/>
<dbReference type="STRING" id="52689.AKG39_12750"/>
<dbReference type="InterPro" id="IPR012340">
    <property type="entry name" value="NA-bd_OB-fold"/>
</dbReference>
<dbReference type="GO" id="GO:0003676">
    <property type="term" value="F:nucleic acid binding"/>
    <property type="evidence" value="ECO:0007669"/>
    <property type="project" value="InterPro"/>
</dbReference>
<dbReference type="Pfam" id="PF13509">
    <property type="entry name" value="S1_2"/>
    <property type="match status" value="2"/>
</dbReference>
<evidence type="ECO:0000313" key="4">
    <source>
        <dbReference type="Proteomes" id="UP000036873"/>
    </source>
</evidence>
<dbReference type="PANTHER" id="PTHR37296:SF1">
    <property type="entry name" value="CONSERVED VIRULENCE FACTOR B"/>
    <property type="match status" value="1"/>
</dbReference>
<evidence type="ECO:0000313" key="3">
    <source>
        <dbReference type="EMBL" id="KNZ41190.1"/>
    </source>
</evidence>
<dbReference type="InterPro" id="IPR039566">
    <property type="entry name" value="CvfB_S1_st"/>
</dbReference>
<dbReference type="InterPro" id="IPR003029">
    <property type="entry name" value="S1_domain"/>
</dbReference>
<dbReference type="Gene3D" id="2.40.50.140">
    <property type="entry name" value="Nucleic acid-binding proteins"/>
    <property type="match status" value="2"/>
</dbReference>
<dbReference type="PIRSF" id="PIRSF012524">
    <property type="entry name" value="YitL_S1"/>
    <property type="match status" value="1"/>
</dbReference>
<dbReference type="PANTHER" id="PTHR37296">
    <property type="entry name" value="CONSERVED VIRULENCE FACTOR B"/>
    <property type="match status" value="1"/>
</dbReference>
<protein>
    <submittedName>
        <fullName evidence="3">RNA-binding protein</fullName>
    </submittedName>
</protein>
<dbReference type="AlphaFoldDB" id="A0A0L6U026"/>
<keyword evidence="4" id="KW-1185">Reference proteome</keyword>
<evidence type="ECO:0000259" key="2">
    <source>
        <dbReference type="PROSITE" id="PS50126"/>
    </source>
</evidence>
<proteinExistence type="inferred from homology"/>
<gene>
    <name evidence="3" type="ORF">AKG39_12750</name>
</gene>
<dbReference type="PROSITE" id="PS50126">
    <property type="entry name" value="S1"/>
    <property type="match status" value="1"/>
</dbReference>
<accession>A0A0L6U026</accession>
<dbReference type="InterPro" id="IPR036388">
    <property type="entry name" value="WH-like_DNA-bd_sf"/>
</dbReference>
<dbReference type="SUPFAM" id="SSF50249">
    <property type="entry name" value="Nucleic acid-binding proteins"/>
    <property type="match status" value="1"/>
</dbReference>
<dbReference type="RefSeq" id="WP_050740784.1">
    <property type="nucleotide sequence ID" value="NZ_LGYO01000033.1"/>
</dbReference>
<comment type="caution">
    <text evidence="3">The sequence shown here is derived from an EMBL/GenBank/DDBJ whole genome shotgun (WGS) entry which is preliminary data.</text>
</comment>
<dbReference type="InterPro" id="IPR040764">
    <property type="entry name" value="CvfB_WH"/>
</dbReference>
<dbReference type="EMBL" id="LGYO01000033">
    <property type="protein sequence ID" value="KNZ41190.1"/>
    <property type="molecule type" value="Genomic_DNA"/>
</dbReference>
<dbReference type="Pfam" id="PF17783">
    <property type="entry name" value="WHD_CvfB"/>
    <property type="match status" value="1"/>
</dbReference>
<name>A0A0L6U026_9FIRM</name>
<dbReference type="Gene3D" id="1.10.10.10">
    <property type="entry name" value="Winged helix-like DNA-binding domain superfamily/Winged helix DNA-binding domain"/>
    <property type="match status" value="1"/>
</dbReference>
<comment type="similarity">
    <text evidence="1">Belongs to the CvfB family.</text>
</comment>
<sequence length="279" mass="31918">MIETGKIQILKINRITAIGAFLYDGNDEKNVVLLPEKEVPRNLRPGDDIEVFIYRDSKDRLISTTRRPKILLGEIGTLKVADITKVGAFMEWGLEKDLLLPYNEQTTKIAKGRDYLVNLYLDKSDRLCVTMKIYPLLKVDSPHKIGEWVEGYVYQINPELGAFVAVENMYHGLILMKDTNTDIFCGEKVYARISEVRNDGKLVLTPNKKSYKEIPKDAILILTKINENQGLLPYNDKTSPQIIMKELNMSKSSFKRAVGKLLKEKKIRITERGIEKNGR</sequence>